<name>A0A940S7T0_9PROT</name>
<dbReference type="AlphaFoldDB" id="A0A940S7T0"/>
<keyword evidence="2" id="KW-0732">Signal</keyword>
<feature type="signal peptide" evidence="2">
    <location>
        <begin position="1"/>
        <end position="25"/>
    </location>
</feature>
<gene>
    <name evidence="3" type="ORF">J5Y10_20795</name>
</gene>
<sequence>MTRSLHLLSLAAGLAASLSAVGAHADTAPRVDGTGARIAERSADEAIYDARYGTAPRNGAGQTSLEGSGATGGGGQHG</sequence>
<organism evidence="3 4">
    <name type="scientific">Roseomonas indoligenes</name>
    <dbReference type="NCBI Taxonomy" id="2820811"/>
    <lineage>
        <taxon>Bacteria</taxon>
        <taxon>Pseudomonadati</taxon>
        <taxon>Pseudomonadota</taxon>
        <taxon>Alphaproteobacteria</taxon>
        <taxon>Acetobacterales</taxon>
        <taxon>Roseomonadaceae</taxon>
        <taxon>Roseomonas</taxon>
    </lineage>
</organism>
<evidence type="ECO:0000313" key="4">
    <source>
        <dbReference type="Proteomes" id="UP000677537"/>
    </source>
</evidence>
<accession>A0A940S7T0</accession>
<feature type="region of interest" description="Disordered" evidence="1">
    <location>
        <begin position="51"/>
        <end position="78"/>
    </location>
</feature>
<feature type="chain" id="PRO_5036677137" evidence="2">
    <location>
        <begin position="26"/>
        <end position="78"/>
    </location>
</feature>
<evidence type="ECO:0000256" key="2">
    <source>
        <dbReference type="SAM" id="SignalP"/>
    </source>
</evidence>
<evidence type="ECO:0000256" key="1">
    <source>
        <dbReference type="SAM" id="MobiDB-lite"/>
    </source>
</evidence>
<reference evidence="3" key="1">
    <citation type="submission" date="2021-03" db="EMBL/GenBank/DDBJ databases">
        <authorList>
            <person name="So Y."/>
        </authorList>
    </citation>
    <scope>NUCLEOTIDE SEQUENCE</scope>
    <source>
        <strain evidence="3">SG15</strain>
    </source>
</reference>
<dbReference type="EMBL" id="JAGIZA010000015">
    <property type="protein sequence ID" value="MBP0495235.1"/>
    <property type="molecule type" value="Genomic_DNA"/>
</dbReference>
<comment type="caution">
    <text evidence="3">The sequence shown here is derived from an EMBL/GenBank/DDBJ whole genome shotgun (WGS) entry which is preliminary data.</text>
</comment>
<keyword evidence="4" id="KW-1185">Reference proteome</keyword>
<dbReference type="Proteomes" id="UP000677537">
    <property type="component" value="Unassembled WGS sequence"/>
</dbReference>
<dbReference type="RefSeq" id="WP_209376030.1">
    <property type="nucleotide sequence ID" value="NZ_JAGIZA010000015.1"/>
</dbReference>
<proteinExistence type="predicted"/>
<feature type="compositionally biased region" description="Gly residues" evidence="1">
    <location>
        <begin position="69"/>
        <end position="78"/>
    </location>
</feature>
<evidence type="ECO:0000313" key="3">
    <source>
        <dbReference type="EMBL" id="MBP0495235.1"/>
    </source>
</evidence>
<protein>
    <submittedName>
        <fullName evidence="3">Uncharacterized protein</fullName>
    </submittedName>
</protein>